<evidence type="ECO:0000313" key="4">
    <source>
        <dbReference type="Proteomes" id="UP001500507"/>
    </source>
</evidence>
<feature type="chain" id="PRO_5046374769" evidence="2">
    <location>
        <begin position="21"/>
        <end position="52"/>
    </location>
</feature>
<keyword evidence="2" id="KW-0732">Signal</keyword>
<evidence type="ECO:0000313" key="3">
    <source>
        <dbReference type="EMBL" id="GAA0870980.1"/>
    </source>
</evidence>
<organism evidence="3 4">
    <name type="scientific">Gangjinia marincola</name>
    <dbReference type="NCBI Taxonomy" id="578463"/>
    <lineage>
        <taxon>Bacteria</taxon>
        <taxon>Pseudomonadati</taxon>
        <taxon>Bacteroidota</taxon>
        <taxon>Flavobacteriia</taxon>
        <taxon>Flavobacteriales</taxon>
        <taxon>Flavobacteriaceae</taxon>
        <taxon>Gangjinia</taxon>
    </lineage>
</organism>
<feature type="compositionally biased region" description="Acidic residues" evidence="1">
    <location>
        <begin position="31"/>
        <end position="52"/>
    </location>
</feature>
<feature type="signal peptide" evidence="2">
    <location>
        <begin position="1"/>
        <end position="20"/>
    </location>
</feature>
<feature type="region of interest" description="Disordered" evidence="1">
    <location>
        <begin position="29"/>
        <end position="52"/>
    </location>
</feature>
<dbReference type="RefSeq" id="WP_343762477.1">
    <property type="nucleotide sequence ID" value="NZ_BAAAFG010000001.1"/>
</dbReference>
<dbReference type="Proteomes" id="UP001500507">
    <property type="component" value="Unassembled WGS sequence"/>
</dbReference>
<dbReference type="PROSITE" id="PS51257">
    <property type="entry name" value="PROKAR_LIPOPROTEIN"/>
    <property type="match status" value="1"/>
</dbReference>
<accession>A0ABP3XNT8</accession>
<sequence length="52" mass="5547">MKKFATILLFVLTLSGTILSTSCREQTAGENVEEAAEDIGDGVEDAADEIED</sequence>
<reference evidence="4" key="1">
    <citation type="journal article" date="2019" name="Int. J. Syst. Evol. Microbiol.">
        <title>The Global Catalogue of Microorganisms (GCM) 10K type strain sequencing project: providing services to taxonomists for standard genome sequencing and annotation.</title>
        <authorList>
            <consortium name="The Broad Institute Genomics Platform"/>
            <consortium name="The Broad Institute Genome Sequencing Center for Infectious Disease"/>
            <person name="Wu L."/>
            <person name="Ma J."/>
        </authorList>
    </citation>
    <scope>NUCLEOTIDE SEQUENCE [LARGE SCALE GENOMIC DNA]</scope>
    <source>
        <strain evidence="4">JCM 16082</strain>
    </source>
</reference>
<protein>
    <submittedName>
        <fullName evidence="3">Uncharacterized protein</fullName>
    </submittedName>
</protein>
<evidence type="ECO:0000256" key="1">
    <source>
        <dbReference type="SAM" id="MobiDB-lite"/>
    </source>
</evidence>
<evidence type="ECO:0000256" key="2">
    <source>
        <dbReference type="SAM" id="SignalP"/>
    </source>
</evidence>
<comment type="caution">
    <text evidence="3">The sequence shown here is derived from an EMBL/GenBank/DDBJ whole genome shotgun (WGS) entry which is preliminary data.</text>
</comment>
<gene>
    <name evidence="3" type="ORF">GCM10009117_01250</name>
</gene>
<dbReference type="EMBL" id="BAAAFG010000001">
    <property type="protein sequence ID" value="GAA0870980.1"/>
    <property type="molecule type" value="Genomic_DNA"/>
</dbReference>
<keyword evidence="4" id="KW-1185">Reference proteome</keyword>
<name>A0ABP3XNT8_9FLAO</name>
<proteinExistence type="predicted"/>